<sequence length="225" mass="25266">MEITKVILKTNDIQSMKQFYKDVLEMEIILEGDQFFEVLVGESVLAFTSKDVEGEPYYHFAFNIPSNQFKEAKHWVQSRVQLNTEEGEDEADFSDLPAQSLYFYDPAGNIVEFIARHSISEGSGVPFSSNSLLKISEISITVTDAQSAGVRMGQIGIHERDQEPISGSVLNFMGSRKRGNSLLLIEPGRRWIFSDKKAEVHPLDVILGTGDRVVVNDQHTLEVNP</sequence>
<gene>
    <name evidence="2" type="ORF">N780_03885</name>
</gene>
<reference evidence="2 3" key="1">
    <citation type="submission" date="2013-08" db="EMBL/GenBank/DDBJ databases">
        <title>Genome of Pontibacillus chungwhensis.</title>
        <authorList>
            <person name="Wang Q."/>
            <person name="Wang G."/>
        </authorList>
    </citation>
    <scope>NUCLEOTIDE SEQUENCE [LARGE SCALE GENOMIC DNA]</scope>
    <source>
        <strain evidence="2 3">BH030062</strain>
    </source>
</reference>
<dbReference type="Pfam" id="PF18711">
    <property type="entry name" value="TxDE"/>
    <property type="match status" value="1"/>
</dbReference>
<accession>A0A0A2UQH5</accession>
<proteinExistence type="predicted"/>
<name>A0A0A2UQH5_9BACI</name>
<dbReference type="RefSeq" id="WP_036785189.1">
    <property type="nucleotide sequence ID" value="NZ_AVBG01000011.1"/>
</dbReference>
<dbReference type="SUPFAM" id="SSF54593">
    <property type="entry name" value="Glyoxalase/Bleomycin resistance protein/Dihydroxybiphenyl dioxygenase"/>
    <property type="match status" value="1"/>
</dbReference>
<evidence type="ECO:0000259" key="1">
    <source>
        <dbReference type="PROSITE" id="PS51819"/>
    </source>
</evidence>
<dbReference type="AlphaFoldDB" id="A0A0A2UQH5"/>
<organism evidence="2 3">
    <name type="scientific">Pontibacillus chungwhensis BH030062</name>
    <dbReference type="NCBI Taxonomy" id="1385513"/>
    <lineage>
        <taxon>Bacteria</taxon>
        <taxon>Bacillati</taxon>
        <taxon>Bacillota</taxon>
        <taxon>Bacilli</taxon>
        <taxon>Bacillales</taxon>
        <taxon>Bacillaceae</taxon>
        <taxon>Pontibacillus</taxon>
    </lineage>
</organism>
<dbReference type="EMBL" id="AVBG01000011">
    <property type="protein sequence ID" value="KGP90547.1"/>
    <property type="molecule type" value="Genomic_DNA"/>
</dbReference>
<dbReference type="STRING" id="1385513.N780_03885"/>
<dbReference type="Pfam" id="PF00903">
    <property type="entry name" value="Glyoxalase"/>
    <property type="match status" value="1"/>
</dbReference>
<dbReference type="InterPro" id="IPR004360">
    <property type="entry name" value="Glyas_Fos-R_dOase_dom"/>
</dbReference>
<feature type="domain" description="VOC" evidence="1">
    <location>
        <begin position="2"/>
        <end position="116"/>
    </location>
</feature>
<dbReference type="eggNOG" id="COG0346">
    <property type="taxonomic scope" value="Bacteria"/>
</dbReference>
<dbReference type="PROSITE" id="PS51819">
    <property type="entry name" value="VOC"/>
    <property type="match status" value="1"/>
</dbReference>
<protein>
    <submittedName>
        <fullName evidence="2">Glyoxalase</fullName>
    </submittedName>
</protein>
<dbReference type="InterPro" id="IPR037523">
    <property type="entry name" value="VOC_core"/>
</dbReference>
<keyword evidence="3" id="KW-1185">Reference proteome</keyword>
<dbReference type="Proteomes" id="UP000030153">
    <property type="component" value="Unassembled WGS sequence"/>
</dbReference>
<dbReference type="InterPro" id="IPR029068">
    <property type="entry name" value="Glyas_Bleomycin-R_OHBP_Dase"/>
</dbReference>
<dbReference type="OrthoDB" id="2703022at2"/>
<dbReference type="InterPro" id="IPR040553">
    <property type="entry name" value="TxDE"/>
</dbReference>
<evidence type="ECO:0000313" key="3">
    <source>
        <dbReference type="Proteomes" id="UP000030153"/>
    </source>
</evidence>
<dbReference type="Gene3D" id="3.10.180.10">
    <property type="entry name" value="2,3-Dihydroxybiphenyl 1,2-Dioxygenase, domain 1"/>
    <property type="match status" value="1"/>
</dbReference>
<evidence type="ECO:0000313" key="2">
    <source>
        <dbReference type="EMBL" id="KGP90547.1"/>
    </source>
</evidence>
<comment type="caution">
    <text evidence="2">The sequence shown here is derived from an EMBL/GenBank/DDBJ whole genome shotgun (WGS) entry which is preliminary data.</text>
</comment>